<dbReference type="EMBL" id="BMMS01000044">
    <property type="protein sequence ID" value="GGO99371.1"/>
    <property type="molecule type" value="Genomic_DNA"/>
</dbReference>
<keyword evidence="3" id="KW-1185">Reference proteome</keyword>
<protein>
    <submittedName>
        <fullName evidence="2">Uncharacterized protein</fullName>
    </submittedName>
</protein>
<sequence length="95" mass="9900">MSNRAGSHAVGSQPGLLCGLSAMGVGLQTVPLMRLVPAGTAVLAPPVEPVVRSQKVSPYRQVLVWPAPTTWSVGCEMTEPTPLERGGRQILGLPS</sequence>
<proteinExistence type="predicted"/>
<accession>A0A917ZYX2</accession>
<name>A0A917ZYX2_9ACTN</name>
<feature type="region of interest" description="Disordered" evidence="1">
    <location>
        <begin position="76"/>
        <end position="95"/>
    </location>
</feature>
<dbReference type="Proteomes" id="UP000641932">
    <property type="component" value="Unassembled WGS sequence"/>
</dbReference>
<gene>
    <name evidence="2" type="ORF">GCM10012280_65670</name>
</gene>
<organism evidence="2 3">
    <name type="scientific">Wenjunlia tyrosinilytica</name>
    <dbReference type="NCBI Taxonomy" id="1544741"/>
    <lineage>
        <taxon>Bacteria</taxon>
        <taxon>Bacillati</taxon>
        <taxon>Actinomycetota</taxon>
        <taxon>Actinomycetes</taxon>
        <taxon>Kitasatosporales</taxon>
        <taxon>Streptomycetaceae</taxon>
        <taxon>Wenjunlia</taxon>
    </lineage>
</organism>
<evidence type="ECO:0000313" key="2">
    <source>
        <dbReference type="EMBL" id="GGO99371.1"/>
    </source>
</evidence>
<reference evidence="2" key="1">
    <citation type="journal article" date="2014" name="Int. J. Syst. Evol. Microbiol.">
        <title>Complete genome sequence of Corynebacterium casei LMG S-19264T (=DSM 44701T), isolated from a smear-ripened cheese.</title>
        <authorList>
            <consortium name="US DOE Joint Genome Institute (JGI-PGF)"/>
            <person name="Walter F."/>
            <person name="Albersmeier A."/>
            <person name="Kalinowski J."/>
            <person name="Ruckert C."/>
        </authorList>
    </citation>
    <scope>NUCLEOTIDE SEQUENCE</scope>
    <source>
        <strain evidence="2">CGMCC 4.7201</strain>
    </source>
</reference>
<evidence type="ECO:0000313" key="3">
    <source>
        <dbReference type="Proteomes" id="UP000641932"/>
    </source>
</evidence>
<reference evidence="2" key="2">
    <citation type="submission" date="2020-09" db="EMBL/GenBank/DDBJ databases">
        <authorList>
            <person name="Sun Q."/>
            <person name="Zhou Y."/>
        </authorList>
    </citation>
    <scope>NUCLEOTIDE SEQUENCE</scope>
    <source>
        <strain evidence="2">CGMCC 4.7201</strain>
    </source>
</reference>
<evidence type="ECO:0000256" key="1">
    <source>
        <dbReference type="SAM" id="MobiDB-lite"/>
    </source>
</evidence>
<dbReference type="AlphaFoldDB" id="A0A917ZYX2"/>
<comment type="caution">
    <text evidence="2">The sequence shown here is derived from an EMBL/GenBank/DDBJ whole genome shotgun (WGS) entry which is preliminary data.</text>
</comment>